<name>A0A562SNU2_9HYPH</name>
<gene>
    <name evidence="7" type="ORF">JM93_03706</name>
</gene>
<dbReference type="RefSeq" id="WP_145346238.1">
    <property type="nucleotide sequence ID" value="NZ_SMLY01000084.1"/>
</dbReference>
<dbReference type="OrthoDB" id="9810941at2"/>
<evidence type="ECO:0000313" key="7">
    <source>
        <dbReference type="EMBL" id="TWI82356.1"/>
    </source>
</evidence>
<protein>
    <submittedName>
        <fullName evidence="7">Fucose permease</fullName>
    </submittedName>
</protein>
<keyword evidence="4 5" id="KW-0472">Membrane</keyword>
<dbReference type="InterPro" id="IPR051788">
    <property type="entry name" value="MFS_Transporter"/>
</dbReference>
<organism evidence="7 8">
    <name type="scientific">Roseibium hamelinense</name>
    <dbReference type="NCBI Taxonomy" id="150831"/>
    <lineage>
        <taxon>Bacteria</taxon>
        <taxon>Pseudomonadati</taxon>
        <taxon>Pseudomonadota</taxon>
        <taxon>Alphaproteobacteria</taxon>
        <taxon>Hyphomicrobiales</taxon>
        <taxon>Stappiaceae</taxon>
        <taxon>Roseibium</taxon>
    </lineage>
</organism>
<dbReference type="InterPro" id="IPR020846">
    <property type="entry name" value="MFS_dom"/>
</dbReference>
<keyword evidence="8" id="KW-1185">Reference proteome</keyword>
<evidence type="ECO:0000256" key="3">
    <source>
        <dbReference type="ARBA" id="ARBA00022989"/>
    </source>
</evidence>
<feature type="transmembrane region" description="Helical" evidence="5">
    <location>
        <begin position="354"/>
        <end position="375"/>
    </location>
</feature>
<evidence type="ECO:0000256" key="2">
    <source>
        <dbReference type="ARBA" id="ARBA00022692"/>
    </source>
</evidence>
<evidence type="ECO:0000256" key="5">
    <source>
        <dbReference type="SAM" id="Phobius"/>
    </source>
</evidence>
<feature type="transmembrane region" description="Helical" evidence="5">
    <location>
        <begin position="135"/>
        <end position="156"/>
    </location>
</feature>
<feature type="transmembrane region" description="Helical" evidence="5">
    <location>
        <begin position="96"/>
        <end position="114"/>
    </location>
</feature>
<dbReference type="GO" id="GO:0022857">
    <property type="term" value="F:transmembrane transporter activity"/>
    <property type="evidence" value="ECO:0007669"/>
    <property type="project" value="InterPro"/>
</dbReference>
<evidence type="ECO:0000259" key="6">
    <source>
        <dbReference type="PROSITE" id="PS50850"/>
    </source>
</evidence>
<feature type="transmembrane region" description="Helical" evidence="5">
    <location>
        <begin position="195"/>
        <end position="215"/>
    </location>
</feature>
<comment type="subcellular location">
    <subcellularLocation>
        <location evidence="1">Membrane</location>
        <topology evidence="1">Multi-pass membrane protein</topology>
    </subcellularLocation>
</comment>
<comment type="caution">
    <text evidence="7">The sequence shown here is derived from an EMBL/GenBank/DDBJ whole genome shotgun (WGS) entry which is preliminary data.</text>
</comment>
<dbReference type="EMBL" id="VLLF01000009">
    <property type="protein sequence ID" value="TWI82356.1"/>
    <property type="molecule type" value="Genomic_DNA"/>
</dbReference>
<dbReference type="InterPro" id="IPR036259">
    <property type="entry name" value="MFS_trans_sf"/>
</dbReference>
<proteinExistence type="predicted"/>
<dbReference type="PROSITE" id="PS50850">
    <property type="entry name" value="MFS"/>
    <property type="match status" value="1"/>
</dbReference>
<dbReference type="SUPFAM" id="SSF103473">
    <property type="entry name" value="MFS general substrate transporter"/>
    <property type="match status" value="1"/>
</dbReference>
<reference evidence="7 8" key="1">
    <citation type="submission" date="2019-07" db="EMBL/GenBank/DDBJ databases">
        <title>Genomic Encyclopedia of Archaeal and Bacterial Type Strains, Phase II (KMG-II): from individual species to whole genera.</title>
        <authorList>
            <person name="Goeker M."/>
        </authorList>
    </citation>
    <scope>NUCLEOTIDE SEQUENCE [LARGE SCALE GENOMIC DNA]</scope>
    <source>
        <strain evidence="7 8">ATCC BAA-252</strain>
    </source>
</reference>
<dbReference type="Pfam" id="PF07690">
    <property type="entry name" value="MFS_1"/>
    <property type="match status" value="1"/>
</dbReference>
<feature type="transmembrane region" description="Helical" evidence="5">
    <location>
        <begin position="268"/>
        <end position="285"/>
    </location>
</feature>
<dbReference type="Proteomes" id="UP000320593">
    <property type="component" value="Unassembled WGS sequence"/>
</dbReference>
<feature type="transmembrane region" description="Helical" evidence="5">
    <location>
        <begin position="162"/>
        <end position="183"/>
    </location>
</feature>
<evidence type="ECO:0000256" key="4">
    <source>
        <dbReference type="ARBA" id="ARBA00023136"/>
    </source>
</evidence>
<evidence type="ECO:0000313" key="8">
    <source>
        <dbReference type="Proteomes" id="UP000320593"/>
    </source>
</evidence>
<feature type="domain" description="Major facilitator superfamily (MFS) profile" evidence="6">
    <location>
        <begin position="202"/>
        <end position="377"/>
    </location>
</feature>
<feature type="transmembrane region" description="Helical" evidence="5">
    <location>
        <begin position="235"/>
        <end position="256"/>
    </location>
</feature>
<evidence type="ECO:0000256" key="1">
    <source>
        <dbReference type="ARBA" id="ARBA00004141"/>
    </source>
</evidence>
<keyword evidence="2 5" id="KW-0812">Transmembrane</keyword>
<dbReference type="PANTHER" id="PTHR23514:SF13">
    <property type="entry name" value="INNER MEMBRANE PROTEIN YBJJ"/>
    <property type="match status" value="1"/>
</dbReference>
<feature type="transmembrane region" description="Helical" evidence="5">
    <location>
        <begin position="71"/>
        <end position="90"/>
    </location>
</feature>
<keyword evidence="3 5" id="KW-1133">Transmembrane helix</keyword>
<feature type="transmembrane region" description="Helical" evidence="5">
    <location>
        <begin position="41"/>
        <end position="59"/>
    </location>
</feature>
<dbReference type="PANTHER" id="PTHR23514">
    <property type="entry name" value="BYPASS OF STOP CODON PROTEIN 6"/>
    <property type="match status" value="1"/>
</dbReference>
<dbReference type="CDD" id="cd17393">
    <property type="entry name" value="MFS_MosC_like"/>
    <property type="match status" value="1"/>
</dbReference>
<dbReference type="GO" id="GO:0016020">
    <property type="term" value="C:membrane"/>
    <property type="evidence" value="ECO:0007669"/>
    <property type="project" value="UniProtKB-SubCell"/>
</dbReference>
<dbReference type="AlphaFoldDB" id="A0A562SNU2"/>
<accession>A0A562SNU2</accession>
<feature type="transmembrane region" description="Helical" evidence="5">
    <location>
        <begin position="291"/>
        <end position="312"/>
    </location>
</feature>
<feature type="transmembrane region" description="Helical" evidence="5">
    <location>
        <begin position="324"/>
        <end position="348"/>
    </location>
</feature>
<dbReference type="Gene3D" id="1.20.1250.20">
    <property type="entry name" value="MFS general substrate transporter like domains"/>
    <property type="match status" value="2"/>
</dbReference>
<dbReference type="InterPro" id="IPR011701">
    <property type="entry name" value="MFS"/>
</dbReference>
<sequence>MHIIRARRAVAAIFFMMGTFIGVWASRIPDIKARLNLDEAQFGLLLLVMAAGAFVSFPVAGHQMDKRGAALVTKVCGCVLLGCFVLLGFGGTVWPMAPIMFVTGFFIGALDVAMNGWGAEVEKALKKPVMSSYHGLYSLGAGVGAGAGAGAIWFGFSIPAHFVVWGGLSCIILFFGCTAAWASDIAQSDKRKAPILAVPTGALLFVGLIALVAALGEGAITDWAALYQINELGYAPSLSAIAFAVFSVAMVIMRLVGDRLIARFGPVLVARLSGFAAVIGGMMLVSGYSVWVVWLGCAVMGLGYATLFPLAMSRAAADPTMSKGAALAAVATLGYGAFLFGPPVLGFIGDAFSLQIAFALVAVFSALIPLFASALKP</sequence>